<dbReference type="Gene3D" id="3.40.50.300">
    <property type="entry name" value="P-loop containing nucleotide triphosphate hydrolases"/>
    <property type="match status" value="4"/>
</dbReference>
<dbReference type="InterPro" id="IPR011604">
    <property type="entry name" value="PDDEXK-like_dom_sf"/>
</dbReference>
<gene>
    <name evidence="17" type="ORF">H7K45_12625</name>
</gene>
<feature type="binding site" evidence="14">
    <location>
        <begin position="28"/>
        <end position="35"/>
    </location>
    <ligand>
        <name>ATP</name>
        <dbReference type="ChEBI" id="CHEBI:30616"/>
    </ligand>
</feature>
<evidence type="ECO:0000256" key="5">
    <source>
        <dbReference type="ARBA" id="ARBA00022806"/>
    </source>
</evidence>
<dbReference type="PROSITE" id="PS51198">
    <property type="entry name" value="UVRD_HELICASE_ATP_BIND"/>
    <property type="match status" value="1"/>
</dbReference>
<keyword evidence="6" id="KW-0269">Exonuclease</keyword>
<dbReference type="InterPro" id="IPR014016">
    <property type="entry name" value="UvrD-like_ATP-bd"/>
</dbReference>
<dbReference type="InterPro" id="IPR027417">
    <property type="entry name" value="P-loop_NTPase"/>
</dbReference>
<evidence type="ECO:0000256" key="9">
    <source>
        <dbReference type="ARBA" id="ARBA00023204"/>
    </source>
</evidence>
<evidence type="ECO:0000313" key="18">
    <source>
        <dbReference type="Proteomes" id="UP001141629"/>
    </source>
</evidence>
<reference evidence="17" key="2">
    <citation type="journal article" date="2022" name="BMC Genomics">
        <title>Comparative genome analysis of mycobacteria focusing on tRNA and non-coding RNA.</title>
        <authorList>
            <person name="Behra P.R.K."/>
            <person name="Pettersson B.M.F."/>
            <person name="Ramesh M."/>
            <person name="Das S."/>
            <person name="Dasgupta S."/>
            <person name="Kirsebom L.A."/>
        </authorList>
    </citation>
    <scope>NUCLEOTIDE SEQUENCE</scope>
    <source>
        <strain evidence="17">DSM 44838</strain>
    </source>
</reference>
<keyword evidence="1" id="KW-0540">Nuclease</keyword>
<keyword evidence="3" id="KW-0227">DNA damage</keyword>
<evidence type="ECO:0000256" key="1">
    <source>
        <dbReference type="ARBA" id="ARBA00022722"/>
    </source>
</evidence>
<dbReference type="GO" id="GO:0005524">
    <property type="term" value="F:ATP binding"/>
    <property type="evidence" value="ECO:0007669"/>
    <property type="project" value="UniProtKB-UniRule"/>
</dbReference>
<dbReference type="Proteomes" id="UP001141629">
    <property type="component" value="Unassembled WGS sequence"/>
</dbReference>
<dbReference type="Gene3D" id="3.90.320.10">
    <property type="match status" value="1"/>
</dbReference>
<evidence type="ECO:0000256" key="14">
    <source>
        <dbReference type="PROSITE-ProRule" id="PRU00560"/>
    </source>
</evidence>
<dbReference type="Pfam" id="PF00580">
    <property type="entry name" value="UvrD-helicase"/>
    <property type="match status" value="1"/>
</dbReference>
<protein>
    <recommendedName>
        <fullName evidence="12">DNA 3'-5' helicase</fullName>
        <ecNumber evidence="12">5.6.2.4</ecNumber>
    </recommendedName>
</protein>
<dbReference type="InterPro" id="IPR038726">
    <property type="entry name" value="PDDEXK_AddAB-type"/>
</dbReference>
<dbReference type="GO" id="GO:0003677">
    <property type="term" value="F:DNA binding"/>
    <property type="evidence" value="ECO:0007669"/>
    <property type="project" value="UniProtKB-KW"/>
</dbReference>
<dbReference type="InterPro" id="IPR000212">
    <property type="entry name" value="DNA_helicase_UvrD/REP"/>
</dbReference>
<evidence type="ECO:0000313" key="17">
    <source>
        <dbReference type="EMBL" id="MCV7421388.1"/>
    </source>
</evidence>
<keyword evidence="18" id="KW-1185">Reference proteome</keyword>
<dbReference type="Pfam" id="PF12705">
    <property type="entry name" value="PDDEXK_1"/>
    <property type="match status" value="1"/>
</dbReference>
<evidence type="ECO:0000256" key="11">
    <source>
        <dbReference type="ARBA" id="ARBA00034617"/>
    </source>
</evidence>
<dbReference type="EMBL" id="JACKVK010000008">
    <property type="protein sequence ID" value="MCV7421388.1"/>
    <property type="molecule type" value="Genomic_DNA"/>
</dbReference>
<keyword evidence="5 14" id="KW-0347">Helicase</keyword>
<dbReference type="GO" id="GO:0000725">
    <property type="term" value="P:recombinational repair"/>
    <property type="evidence" value="ECO:0007669"/>
    <property type="project" value="TreeGrafter"/>
</dbReference>
<dbReference type="Gene3D" id="1.10.486.10">
    <property type="entry name" value="PCRA, domain 4"/>
    <property type="match status" value="1"/>
</dbReference>
<dbReference type="PROSITE" id="PS51217">
    <property type="entry name" value="UVRD_HELICASE_CTER"/>
    <property type="match status" value="1"/>
</dbReference>
<keyword evidence="4 14" id="KW-0378">Hydrolase</keyword>
<dbReference type="RefSeq" id="WP_263996163.1">
    <property type="nucleotide sequence ID" value="NZ_JACKVK010000008.1"/>
</dbReference>
<dbReference type="AlphaFoldDB" id="A0A9X3C1H9"/>
<dbReference type="GO" id="GO:0043138">
    <property type="term" value="F:3'-5' DNA helicase activity"/>
    <property type="evidence" value="ECO:0007669"/>
    <property type="project" value="UniProtKB-EC"/>
</dbReference>
<keyword evidence="8" id="KW-0238">DNA-binding</keyword>
<accession>A0A9X3C1H9</accession>
<dbReference type="SUPFAM" id="SSF52540">
    <property type="entry name" value="P-loop containing nucleoside triphosphate hydrolases"/>
    <property type="match status" value="1"/>
</dbReference>
<proteinExistence type="predicted"/>
<sequence length="1101" mass="121777">MTSTELEIDKTARDAVVNELERTLFLEAGAGSGKTSCLVGRFVALVESGIPADHIAAITFTEKAAAELVDRIRTELRRRAPDNEACRDALLVLDSAAIGTLHAFAQRILTEHAIEAGLPPRFAVHDEIASQVAFETRWELFADGLLDDESLEMPLRLLFASGGKPKHLRDVAVAFNANWDLVVDRIDLAPPPVPSVDVRDILTDLKAVIDLAQRCTDEDDLLFRHLTDMVTDFEARLRAAVDDDSRVKLLDAPKLKSKRGQTKNWTSIGVGVVRDRLSDLQDACAALRSAVLESVLQRLATSLAQFTAESATARREAGELEFHDLLVLARNMLRSDVAGPDVRRALAQRYDRLLLDEFQDTDPIQIEIAVLIASDDQEAGQKHWSAIRTEPGRIFFVGDPKQSIYRFRRADIGMFMTARDELVGASLQLSRNFRTGEPIIAWVNATFAKLIVGEGTSQPEYQALLAERGRPEIGPPVAFIGREHDRRLPADELRSQEAADVSASIQRAIREAWSVADRTPSHVESWRPARWSDIAVLLPARTSLPFLERALDEANIPFRAETSSLVYGSREVRELMLVVRAVDDPTDSLAAVSALRTTAFGCGDDDLFVWKKRYRGGWDHQAAVPEDAPVDHPVAQGIAWLAAIHLERQWLSPSQVLDRILRERRFYELAAADRRPRDLWRRLRFVVDQCRAWEEAGGSTLREYLQWVEGQSGEGTRVVETVLPETDDDAVRILTIHGVKGLEFPIVILSGLTTQMNPQPRGVEVRFLESAGWAIKLSKRLSTTDFEDTQPVEEQMGHHERLRLLYVASTRARDHLVISAHRKERGTRTTLTSAEVLYDAGWNLALADELDLADQPLRPQREFQVVSDPPDLPTLEEWQAAHDAALKDASRPLTTSAIGLARARAAEKELDPALSRAAAADPGLTKGARDIDLPPWQKGRYGSAIGRAVHGALQTVDLATANGLTAVCAAQAAAEGVLGKQDVIRALAQAALDSEVLKLAAAQRHWREVYVGVPWENGILEGYIDLLYESDEGLVIVDYKTDAWRTETELDAKVSLYSVQLQAYADAVRTAVDREVVGALLLFLRPEGAVARPVSIAASLS</sequence>
<dbReference type="EC" id="5.6.2.4" evidence="12"/>
<dbReference type="InterPro" id="IPR011335">
    <property type="entry name" value="Restrct_endonuc-II-like"/>
</dbReference>
<dbReference type="GO" id="GO:0005829">
    <property type="term" value="C:cytosol"/>
    <property type="evidence" value="ECO:0007669"/>
    <property type="project" value="TreeGrafter"/>
</dbReference>
<dbReference type="Pfam" id="PF13361">
    <property type="entry name" value="UvrD_C"/>
    <property type="match status" value="1"/>
</dbReference>
<dbReference type="PANTHER" id="PTHR11070:SF23">
    <property type="entry name" value="RECBCD ENZYME SUBUNIT RECB"/>
    <property type="match status" value="1"/>
</dbReference>
<evidence type="ECO:0000256" key="6">
    <source>
        <dbReference type="ARBA" id="ARBA00022839"/>
    </source>
</evidence>
<comment type="catalytic activity">
    <reaction evidence="11">
        <text>Couples ATP hydrolysis with the unwinding of duplex DNA by translocating in the 3'-5' direction.</text>
        <dbReference type="EC" id="5.6.2.4"/>
    </reaction>
</comment>
<evidence type="ECO:0000256" key="8">
    <source>
        <dbReference type="ARBA" id="ARBA00023125"/>
    </source>
</evidence>
<keyword evidence="2 14" id="KW-0547">Nucleotide-binding</keyword>
<evidence type="ECO:0000256" key="10">
    <source>
        <dbReference type="ARBA" id="ARBA00023235"/>
    </source>
</evidence>
<evidence type="ECO:0000256" key="3">
    <source>
        <dbReference type="ARBA" id="ARBA00022763"/>
    </source>
</evidence>
<feature type="domain" description="UvrD-like helicase C-terminal" evidence="16">
    <location>
        <begin position="471"/>
        <end position="741"/>
    </location>
</feature>
<organism evidence="17 18">
    <name type="scientific">Mycobacterium yunnanensis</name>
    <dbReference type="NCBI Taxonomy" id="368477"/>
    <lineage>
        <taxon>Bacteria</taxon>
        <taxon>Bacillati</taxon>
        <taxon>Actinomycetota</taxon>
        <taxon>Actinomycetes</taxon>
        <taxon>Mycobacteriales</taxon>
        <taxon>Mycobacteriaceae</taxon>
        <taxon>Mycobacterium</taxon>
    </lineage>
</organism>
<name>A0A9X3C1H9_9MYCO</name>
<comment type="caution">
    <text evidence="17">The sequence shown here is derived from an EMBL/GenBank/DDBJ whole genome shotgun (WGS) entry which is preliminary data.</text>
</comment>
<evidence type="ECO:0000256" key="7">
    <source>
        <dbReference type="ARBA" id="ARBA00022840"/>
    </source>
</evidence>
<dbReference type="GO" id="GO:0004527">
    <property type="term" value="F:exonuclease activity"/>
    <property type="evidence" value="ECO:0007669"/>
    <property type="project" value="UniProtKB-KW"/>
</dbReference>
<dbReference type="InterPro" id="IPR014017">
    <property type="entry name" value="DNA_helicase_UvrD-like_C"/>
</dbReference>
<dbReference type="PANTHER" id="PTHR11070">
    <property type="entry name" value="UVRD / RECB / PCRA DNA HELICASE FAMILY MEMBER"/>
    <property type="match status" value="1"/>
</dbReference>
<evidence type="ECO:0000259" key="15">
    <source>
        <dbReference type="PROSITE" id="PS51198"/>
    </source>
</evidence>
<reference evidence="17" key="1">
    <citation type="submission" date="2020-07" db="EMBL/GenBank/DDBJ databases">
        <authorList>
            <person name="Pettersson B.M.F."/>
            <person name="Behra P.R.K."/>
            <person name="Ramesh M."/>
            <person name="Das S."/>
            <person name="Dasgupta S."/>
            <person name="Kirsebom L.A."/>
        </authorList>
    </citation>
    <scope>NUCLEOTIDE SEQUENCE</scope>
    <source>
        <strain evidence="17">DSM 44838</strain>
    </source>
</reference>
<keyword evidence="9" id="KW-0234">DNA repair</keyword>
<evidence type="ECO:0000256" key="2">
    <source>
        <dbReference type="ARBA" id="ARBA00022741"/>
    </source>
</evidence>
<evidence type="ECO:0000259" key="16">
    <source>
        <dbReference type="PROSITE" id="PS51217"/>
    </source>
</evidence>
<evidence type="ECO:0000256" key="12">
    <source>
        <dbReference type="ARBA" id="ARBA00034808"/>
    </source>
</evidence>
<dbReference type="GO" id="GO:0009338">
    <property type="term" value="C:exodeoxyribonuclease V complex"/>
    <property type="evidence" value="ECO:0007669"/>
    <property type="project" value="TreeGrafter"/>
</dbReference>
<feature type="domain" description="UvrD-like helicase ATP-binding" evidence="15">
    <location>
        <begin position="7"/>
        <end position="436"/>
    </location>
</feature>
<keyword evidence="7 14" id="KW-0067">ATP-binding</keyword>
<evidence type="ECO:0000256" key="4">
    <source>
        <dbReference type="ARBA" id="ARBA00022801"/>
    </source>
</evidence>
<evidence type="ECO:0000256" key="13">
    <source>
        <dbReference type="ARBA" id="ARBA00048988"/>
    </source>
</evidence>
<keyword evidence="10" id="KW-0413">Isomerase</keyword>
<dbReference type="SUPFAM" id="SSF52980">
    <property type="entry name" value="Restriction endonuclease-like"/>
    <property type="match status" value="1"/>
</dbReference>
<comment type="catalytic activity">
    <reaction evidence="13">
        <text>ATP + H2O = ADP + phosphate + H(+)</text>
        <dbReference type="Rhea" id="RHEA:13065"/>
        <dbReference type="ChEBI" id="CHEBI:15377"/>
        <dbReference type="ChEBI" id="CHEBI:15378"/>
        <dbReference type="ChEBI" id="CHEBI:30616"/>
        <dbReference type="ChEBI" id="CHEBI:43474"/>
        <dbReference type="ChEBI" id="CHEBI:456216"/>
        <dbReference type="EC" id="5.6.2.4"/>
    </reaction>
</comment>